<name>R0ERH2_CAUVI</name>
<evidence type="ECO:0000256" key="1">
    <source>
        <dbReference type="ARBA" id="ARBA00004651"/>
    </source>
</evidence>
<gene>
    <name evidence="8" type="ORF">OR37_00098</name>
</gene>
<feature type="transmembrane region" description="Helical" evidence="7">
    <location>
        <begin position="123"/>
        <end position="144"/>
    </location>
</feature>
<proteinExistence type="inferred from homology"/>
<dbReference type="GO" id="GO:0015109">
    <property type="term" value="F:chromate transmembrane transporter activity"/>
    <property type="evidence" value="ECO:0007669"/>
    <property type="project" value="InterPro"/>
</dbReference>
<feature type="transmembrane region" description="Helical" evidence="7">
    <location>
        <begin position="22"/>
        <end position="40"/>
    </location>
</feature>
<dbReference type="STRING" id="1292034.OR37_00098"/>
<feature type="transmembrane region" description="Helical" evidence="7">
    <location>
        <begin position="89"/>
        <end position="111"/>
    </location>
</feature>
<protein>
    <submittedName>
        <fullName evidence="8">Chromate transport protein ChrA</fullName>
    </submittedName>
</protein>
<evidence type="ECO:0000256" key="6">
    <source>
        <dbReference type="ARBA" id="ARBA00023136"/>
    </source>
</evidence>
<keyword evidence="4 7" id="KW-0812">Transmembrane</keyword>
<evidence type="ECO:0000256" key="4">
    <source>
        <dbReference type="ARBA" id="ARBA00022692"/>
    </source>
</evidence>
<keyword evidence="5 7" id="KW-1133">Transmembrane helix</keyword>
<comment type="similarity">
    <text evidence="2">Belongs to the chromate ion transporter (CHR) (TC 2.A.51) family.</text>
</comment>
<comment type="subcellular location">
    <subcellularLocation>
        <location evidence="1">Cell membrane</location>
        <topology evidence="1">Multi-pass membrane protein</topology>
    </subcellularLocation>
</comment>
<dbReference type="eggNOG" id="COG2059">
    <property type="taxonomic scope" value="Bacteria"/>
</dbReference>
<keyword evidence="3" id="KW-1003">Cell membrane</keyword>
<dbReference type="EMBL" id="APMP01000001">
    <property type="protein sequence ID" value="ENZ83597.1"/>
    <property type="molecule type" value="Genomic_DNA"/>
</dbReference>
<keyword evidence="6 7" id="KW-0472">Membrane</keyword>
<sequence length="191" mass="20068" precursor="true">MSMPISPLPASPRRDPPSVVELFHGFLILGLTGFGGVLPLARRMMVEKRRWLDADEFTDLLGLCQFMPGGNIINMSVAVGLKFRGATGALAAILGLIAAPTVVVIVLGALFDRFQDDPKVRHVFAGLAAAAAGLLLSMAAKVAWPLRVSPINSIIAAACVLAVAGLRLPLPPTMLALAPISIAMTWKAARP</sequence>
<dbReference type="Pfam" id="PF02417">
    <property type="entry name" value="Chromate_transp"/>
    <property type="match status" value="1"/>
</dbReference>
<dbReference type="AlphaFoldDB" id="R0ERH2"/>
<reference evidence="8 9" key="1">
    <citation type="journal article" date="2013" name="Genome Announc.">
        <title>Draft Genome Sequence for Caulobacter sp. Strain OR37, a Bacterium Tolerant to Heavy Metals.</title>
        <authorList>
            <person name="Utturkar S.M."/>
            <person name="Bollmann A."/>
            <person name="Brzoska R.M."/>
            <person name="Klingeman D.M."/>
            <person name="Epstein S.E."/>
            <person name="Palumbo A.V."/>
            <person name="Brown S.D."/>
        </authorList>
    </citation>
    <scope>NUCLEOTIDE SEQUENCE [LARGE SCALE GENOMIC DNA]</scope>
    <source>
        <strain evidence="8 9">OR37</strain>
    </source>
</reference>
<dbReference type="InterPro" id="IPR052518">
    <property type="entry name" value="CHR_Transporter"/>
</dbReference>
<dbReference type="Proteomes" id="UP000013063">
    <property type="component" value="Unassembled WGS sequence"/>
</dbReference>
<dbReference type="PANTHER" id="PTHR43663:SF1">
    <property type="entry name" value="CHROMATE TRANSPORTER"/>
    <property type="match status" value="1"/>
</dbReference>
<feature type="transmembrane region" description="Helical" evidence="7">
    <location>
        <begin position="150"/>
        <end position="170"/>
    </location>
</feature>
<dbReference type="PANTHER" id="PTHR43663">
    <property type="entry name" value="CHROMATE TRANSPORT PROTEIN-RELATED"/>
    <property type="match status" value="1"/>
</dbReference>
<evidence type="ECO:0000256" key="2">
    <source>
        <dbReference type="ARBA" id="ARBA00005262"/>
    </source>
</evidence>
<evidence type="ECO:0000313" key="9">
    <source>
        <dbReference type="Proteomes" id="UP000013063"/>
    </source>
</evidence>
<dbReference type="GO" id="GO:0005886">
    <property type="term" value="C:plasma membrane"/>
    <property type="evidence" value="ECO:0007669"/>
    <property type="project" value="UniProtKB-SubCell"/>
</dbReference>
<evidence type="ECO:0000256" key="5">
    <source>
        <dbReference type="ARBA" id="ARBA00022989"/>
    </source>
</evidence>
<comment type="caution">
    <text evidence="8">The sequence shown here is derived from an EMBL/GenBank/DDBJ whole genome shotgun (WGS) entry which is preliminary data.</text>
</comment>
<evidence type="ECO:0000256" key="7">
    <source>
        <dbReference type="SAM" id="Phobius"/>
    </source>
</evidence>
<evidence type="ECO:0000256" key="3">
    <source>
        <dbReference type="ARBA" id="ARBA00022475"/>
    </source>
</evidence>
<evidence type="ECO:0000313" key="8">
    <source>
        <dbReference type="EMBL" id="ENZ83597.1"/>
    </source>
</evidence>
<accession>R0ERH2</accession>
<keyword evidence="9" id="KW-1185">Reference proteome</keyword>
<dbReference type="PATRIC" id="fig|1292034.3.peg.100"/>
<dbReference type="InterPro" id="IPR003370">
    <property type="entry name" value="Chromate_transpt"/>
</dbReference>
<organism evidence="8 9">
    <name type="scientific">Caulobacter vibrioides OR37</name>
    <dbReference type="NCBI Taxonomy" id="1292034"/>
    <lineage>
        <taxon>Bacteria</taxon>
        <taxon>Pseudomonadati</taxon>
        <taxon>Pseudomonadota</taxon>
        <taxon>Alphaproteobacteria</taxon>
        <taxon>Caulobacterales</taxon>
        <taxon>Caulobacteraceae</taxon>
        <taxon>Caulobacter</taxon>
    </lineage>
</organism>